<organism evidence="2 3">
    <name type="scientific">Elasticomyces elasticus</name>
    <dbReference type="NCBI Taxonomy" id="574655"/>
    <lineage>
        <taxon>Eukaryota</taxon>
        <taxon>Fungi</taxon>
        <taxon>Dikarya</taxon>
        <taxon>Ascomycota</taxon>
        <taxon>Pezizomycotina</taxon>
        <taxon>Dothideomycetes</taxon>
        <taxon>Dothideomycetidae</taxon>
        <taxon>Mycosphaerellales</taxon>
        <taxon>Teratosphaeriaceae</taxon>
        <taxon>Elasticomyces</taxon>
    </lineage>
</organism>
<name>A0AAN7WIT0_9PEZI</name>
<gene>
    <name evidence="2" type="ORF">LTR97_005855</name>
</gene>
<evidence type="ECO:0000313" key="2">
    <source>
        <dbReference type="EMBL" id="KAK5699724.1"/>
    </source>
</evidence>
<dbReference type="EMBL" id="JAVRQU010000008">
    <property type="protein sequence ID" value="KAK5699724.1"/>
    <property type="molecule type" value="Genomic_DNA"/>
</dbReference>
<comment type="caution">
    <text evidence="2">The sequence shown here is derived from an EMBL/GenBank/DDBJ whole genome shotgun (WGS) entry which is preliminary data.</text>
</comment>
<feature type="region of interest" description="Disordered" evidence="1">
    <location>
        <begin position="138"/>
        <end position="208"/>
    </location>
</feature>
<accession>A0AAN7WIT0</accession>
<dbReference type="Proteomes" id="UP001310594">
    <property type="component" value="Unassembled WGS sequence"/>
</dbReference>
<dbReference type="AlphaFoldDB" id="A0AAN7WIT0"/>
<evidence type="ECO:0000313" key="3">
    <source>
        <dbReference type="Proteomes" id="UP001310594"/>
    </source>
</evidence>
<protein>
    <submittedName>
        <fullName evidence="2">Uncharacterized protein</fullName>
    </submittedName>
</protein>
<proteinExistence type="predicted"/>
<reference evidence="2" key="1">
    <citation type="submission" date="2023-08" db="EMBL/GenBank/DDBJ databases">
        <title>Black Yeasts Isolated from many extreme environments.</title>
        <authorList>
            <person name="Coleine C."/>
            <person name="Stajich J.E."/>
            <person name="Selbmann L."/>
        </authorList>
    </citation>
    <scope>NUCLEOTIDE SEQUENCE</scope>
    <source>
        <strain evidence="2">CCFEE 5810</strain>
    </source>
</reference>
<sequence length="208" mass="22388">MAHQDLWAFSQEPQNFITSIACVVRHPNGKWFELACPVCHGNRSSDRRRGFFSAKGFYDHLRQGHGESNKGVGLPQIIERCQVRELSGSEVEELRNAGSDSSLIKSIATTTAITQKKSKVRANNKAVGATRKVYGEGFDGLGLDDEEGDSIEGGSGGGEKAEEAGVRRSGAGKGRGPTAAKTADEKVAEVPRRAQARTFDEDYDSGSD</sequence>
<evidence type="ECO:0000256" key="1">
    <source>
        <dbReference type="SAM" id="MobiDB-lite"/>
    </source>
</evidence>
<feature type="compositionally biased region" description="Basic and acidic residues" evidence="1">
    <location>
        <begin position="182"/>
        <end position="192"/>
    </location>
</feature>